<dbReference type="InterPro" id="IPR011008">
    <property type="entry name" value="Dimeric_a/b-barrel"/>
</dbReference>
<gene>
    <name evidence="2" type="ORF">SAMN06297387_11049</name>
</gene>
<keyword evidence="3" id="KW-1185">Reference proteome</keyword>
<dbReference type="Proteomes" id="UP000219072">
    <property type="component" value="Unassembled WGS sequence"/>
</dbReference>
<dbReference type="AlphaFoldDB" id="A0A286DXB5"/>
<dbReference type="Gene3D" id="3.30.70.100">
    <property type="match status" value="2"/>
</dbReference>
<evidence type="ECO:0000313" key="3">
    <source>
        <dbReference type="Proteomes" id="UP000219072"/>
    </source>
</evidence>
<feature type="domain" description="ABM" evidence="1">
    <location>
        <begin position="115"/>
        <end position="178"/>
    </location>
</feature>
<reference evidence="2 3" key="1">
    <citation type="submission" date="2017-09" db="EMBL/GenBank/DDBJ databases">
        <authorList>
            <person name="Ehlers B."/>
            <person name="Leendertz F.H."/>
        </authorList>
    </citation>
    <scope>NUCLEOTIDE SEQUENCE [LARGE SCALE GENOMIC DNA]</scope>
    <source>
        <strain evidence="2 3">CGMCC 4.7095</strain>
    </source>
</reference>
<feature type="domain" description="ABM" evidence="1">
    <location>
        <begin position="13"/>
        <end position="80"/>
    </location>
</feature>
<dbReference type="OrthoDB" id="9795593at2"/>
<dbReference type="SUPFAM" id="SSF54909">
    <property type="entry name" value="Dimeric alpha+beta barrel"/>
    <property type="match status" value="2"/>
</dbReference>
<accession>A0A286DXB5</accession>
<dbReference type="Pfam" id="PF03992">
    <property type="entry name" value="ABM"/>
    <property type="match status" value="2"/>
</dbReference>
<evidence type="ECO:0000259" key="1">
    <source>
        <dbReference type="Pfam" id="PF03992"/>
    </source>
</evidence>
<keyword evidence="2" id="KW-0503">Monooxygenase</keyword>
<dbReference type="GO" id="GO:0004497">
    <property type="term" value="F:monooxygenase activity"/>
    <property type="evidence" value="ECO:0007669"/>
    <property type="project" value="UniProtKB-KW"/>
</dbReference>
<protein>
    <submittedName>
        <fullName evidence="2">Antibiotic biosynthesis monooxygenase</fullName>
    </submittedName>
</protein>
<sequence>MTDNGSTLIDVWELPEERIDESVARWRERVGLIRTAPGFRDARLHRRLSPESPFGLVNVAHWDSVEARDEALAHPAFTASAATTSGYATVYGGWYDVAAEFTAPGDGSGAGPEVTFVNAFELPGERVDAFLPLWRDHAEPLTRAPGFRDGRLHRAVAPDARFPLVLVAHWDDVDSWRAADDDARRRGFPPLPDRAAAHPALFGTAAAF</sequence>
<dbReference type="RefSeq" id="WP_097231797.1">
    <property type="nucleotide sequence ID" value="NZ_OCNE01000010.1"/>
</dbReference>
<evidence type="ECO:0000313" key="2">
    <source>
        <dbReference type="EMBL" id="SOD63317.1"/>
    </source>
</evidence>
<dbReference type="EMBL" id="OCNE01000010">
    <property type="protein sequence ID" value="SOD63317.1"/>
    <property type="molecule type" value="Genomic_DNA"/>
</dbReference>
<dbReference type="InterPro" id="IPR007138">
    <property type="entry name" value="ABM_dom"/>
</dbReference>
<name>A0A286DXB5_9ACTN</name>
<keyword evidence="2" id="KW-0560">Oxidoreductase</keyword>
<proteinExistence type="predicted"/>
<organism evidence="2 3">
    <name type="scientific">Streptomyces zhaozhouensis</name>
    <dbReference type="NCBI Taxonomy" id="1300267"/>
    <lineage>
        <taxon>Bacteria</taxon>
        <taxon>Bacillati</taxon>
        <taxon>Actinomycetota</taxon>
        <taxon>Actinomycetes</taxon>
        <taxon>Kitasatosporales</taxon>
        <taxon>Streptomycetaceae</taxon>
        <taxon>Streptomyces</taxon>
    </lineage>
</organism>